<organism evidence="1 2">
    <name type="scientific">Desulfosarcina alkanivorans</name>
    <dbReference type="NCBI Taxonomy" id="571177"/>
    <lineage>
        <taxon>Bacteria</taxon>
        <taxon>Pseudomonadati</taxon>
        <taxon>Thermodesulfobacteriota</taxon>
        <taxon>Desulfobacteria</taxon>
        <taxon>Desulfobacterales</taxon>
        <taxon>Desulfosarcinaceae</taxon>
        <taxon>Desulfosarcina</taxon>
    </lineage>
</organism>
<sequence length="506" mass="55287">MDIRCTLNLPQRINESGRAATVPLALRAGDVLSASVLDVEKGNDALLSFDGFKAYARMPLPMVAGQDVQIRVDPTADRLRMVMIPESGMPTNAEDVDRLEIRWFEPVSDTPSLFAHSRFLLPGRSFQARITGFEKNGRTLVDFGQFKALAKIDVPVSRGQTITLKVVNSEHGGTFTVAPDGRSSGINPAAPSMAGLVSVRGEEGGAPAKTVGPTAPPTVADAAVVREQIQYLRHRAVQPEKAVSVPFPSGLKAALTHLDQALQPANATGNPTTLAARVREFVENSGLYFEKRLESVIRGLQDGPASRTTGELAAQPAIRDVMLKDLKPNLLILKQFLDLQPMDTPGADRHLLETLKQVVQRAVTNIEHQQTMATEKPVDPDLFQAFSHLLFLSDTPRNARLKVFYAKKARDDAQKPPRVALLLEMDTLGTVRSDLWMVGKDLNITFFVQDTGAKTAIETGCHCIGQKLDNIFHTVAVRVVVNKKKIDEFEDDDPAPCDGRLVDLNI</sequence>
<dbReference type="EMBL" id="AP021874">
    <property type="protein sequence ID" value="BBO66822.1"/>
    <property type="molecule type" value="Genomic_DNA"/>
</dbReference>
<evidence type="ECO:0000313" key="1">
    <source>
        <dbReference type="EMBL" id="BBO66822.1"/>
    </source>
</evidence>
<dbReference type="Proteomes" id="UP000427906">
    <property type="component" value="Chromosome"/>
</dbReference>
<dbReference type="KEGG" id="dalk:DSCA_07520"/>
<protein>
    <submittedName>
        <fullName evidence="1">Uncharacterized protein</fullName>
    </submittedName>
</protein>
<name>A0A5K7YBP5_9BACT</name>
<dbReference type="OrthoDB" id="5415182at2"/>
<reference evidence="1 2" key="1">
    <citation type="submission" date="2019-11" db="EMBL/GenBank/DDBJ databases">
        <title>Comparative genomics of hydrocarbon-degrading Desulfosarcina strains.</title>
        <authorList>
            <person name="Watanabe M."/>
            <person name="Kojima H."/>
            <person name="Fukui M."/>
        </authorList>
    </citation>
    <scope>NUCLEOTIDE SEQUENCE [LARGE SCALE GENOMIC DNA]</scope>
    <source>
        <strain evidence="1 2">PL12</strain>
    </source>
</reference>
<gene>
    <name evidence="1" type="ORF">DSCA_07520</name>
</gene>
<proteinExistence type="predicted"/>
<dbReference type="AlphaFoldDB" id="A0A5K7YBP5"/>
<evidence type="ECO:0000313" key="2">
    <source>
        <dbReference type="Proteomes" id="UP000427906"/>
    </source>
</evidence>
<dbReference type="RefSeq" id="WP_155315151.1">
    <property type="nucleotide sequence ID" value="NZ_AP021874.1"/>
</dbReference>
<accession>A0A5K7YBP5</accession>
<keyword evidence="2" id="KW-1185">Reference proteome</keyword>